<sequence>MRVAYGWKPDSDWGTSPLWQANLSEGQSLKNASYHYLISDHLGTPQLAINSAGEQSWKINSDAFGNSELDANNQITMNLRFPGQYYDAETGLSYNYFRDYDAKTGRYIQSDPIGLAGGINTYGYVGGNPLLYLDIYGLSYWDCVLKKSKQGYTQGAELGTKVGPVIGAAAGGTIGITVGGGLSGAGCTLVLPGVGTVSCGAAGVAMGGAVGATGGAIVGGTIGPAVIGGMTGIASGLGGLVSCYSLDDEDDKSCEESEEQRCRKVRERCIEYCVDETLPTNDYGVSFQKCLTECMAAEGCYR</sequence>
<dbReference type="PANTHER" id="PTHR32305">
    <property type="match status" value="1"/>
</dbReference>
<dbReference type="Pfam" id="PF25023">
    <property type="entry name" value="TEN_YD-shell"/>
    <property type="match status" value="1"/>
</dbReference>
<evidence type="ECO:0000313" key="3">
    <source>
        <dbReference type="EMBL" id="KDN13760.1"/>
    </source>
</evidence>
<reference evidence="3 4" key="1">
    <citation type="submission" date="2014-03" db="EMBL/GenBank/DDBJ databases">
        <title>The genomes of two eusocial bee gut symbionts.</title>
        <authorList>
            <person name="Kwong W.K."/>
            <person name="Engel P."/>
            <person name="Koch H."/>
            <person name="Moran N.A."/>
        </authorList>
    </citation>
    <scope>NUCLEOTIDE SEQUENCE [LARGE SCALE GENOMIC DNA]</scope>
    <source>
        <strain evidence="4">wkB29</strain>
    </source>
</reference>
<dbReference type="InterPro" id="IPR050708">
    <property type="entry name" value="T6SS_VgrG/RHS"/>
</dbReference>
<evidence type="ECO:0000313" key="4">
    <source>
        <dbReference type="Proteomes" id="UP000027170"/>
    </source>
</evidence>
<dbReference type="InterPro" id="IPR022385">
    <property type="entry name" value="Rhs_assc_core"/>
</dbReference>
<evidence type="ECO:0000256" key="1">
    <source>
        <dbReference type="ARBA" id="ARBA00022737"/>
    </source>
</evidence>
<gene>
    <name evidence="3" type="ORF">SALWKB29_2209</name>
</gene>
<dbReference type="OrthoDB" id="8590024at2"/>
<dbReference type="Proteomes" id="UP000027170">
    <property type="component" value="Unassembled WGS sequence"/>
</dbReference>
<evidence type="ECO:0000259" key="2">
    <source>
        <dbReference type="Pfam" id="PF25023"/>
    </source>
</evidence>
<dbReference type="RefSeq" id="WP_037492192.1">
    <property type="nucleotide sequence ID" value="NZ_JFZV01000028.1"/>
</dbReference>
<accession>A0A836MP98</accession>
<protein>
    <recommendedName>
        <fullName evidence="2">Teneurin-like YD-shell domain-containing protein</fullName>
    </recommendedName>
</protein>
<proteinExistence type="predicted"/>
<dbReference type="NCBIfam" id="TIGR03696">
    <property type="entry name" value="Rhs_assc_core"/>
    <property type="match status" value="1"/>
</dbReference>
<dbReference type="EMBL" id="JFZV01000028">
    <property type="protein sequence ID" value="KDN13760.1"/>
    <property type="molecule type" value="Genomic_DNA"/>
</dbReference>
<comment type="caution">
    <text evidence="3">The sequence shown here is derived from an EMBL/GenBank/DDBJ whole genome shotgun (WGS) entry which is preliminary data.</text>
</comment>
<dbReference type="AlphaFoldDB" id="A0A836MP98"/>
<keyword evidence="4" id="KW-1185">Reference proteome</keyword>
<keyword evidence="1" id="KW-0677">Repeat</keyword>
<dbReference type="Gene3D" id="2.180.10.10">
    <property type="entry name" value="RHS repeat-associated core"/>
    <property type="match status" value="1"/>
</dbReference>
<feature type="domain" description="Teneurin-like YD-shell" evidence="2">
    <location>
        <begin position="30"/>
        <end position="111"/>
    </location>
</feature>
<name>A0A836MP98_9NEIS</name>
<dbReference type="PANTHER" id="PTHR32305:SF15">
    <property type="entry name" value="PROTEIN RHSA-RELATED"/>
    <property type="match status" value="1"/>
</dbReference>
<organism evidence="3 4">
    <name type="scientific">Snodgrassella communis</name>
    <dbReference type="NCBI Taxonomy" id="2946699"/>
    <lineage>
        <taxon>Bacteria</taxon>
        <taxon>Pseudomonadati</taxon>
        <taxon>Pseudomonadota</taxon>
        <taxon>Betaproteobacteria</taxon>
        <taxon>Neisseriales</taxon>
        <taxon>Neisseriaceae</taxon>
        <taxon>Snodgrassella</taxon>
    </lineage>
</organism>
<dbReference type="PRINTS" id="PR00394">
    <property type="entry name" value="RHSPROTEIN"/>
</dbReference>
<dbReference type="InterPro" id="IPR056823">
    <property type="entry name" value="TEN-like_YD-shell"/>
</dbReference>